<proteinExistence type="predicted"/>
<evidence type="ECO:0000256" key="1">
    <source>
        <dbReference type="PROSITE-ProRule" id="PRU00176"/>
    </source>
</evidence>
<reference evidence="4 5" key="1">
    <citation type="journal article" date="2016" name="Genome Announc.">
        <title>Draft Whole-Genome Sequence of Trichoderma gamsii T6085, a Promising Biocontrol Agent of Fusarium Head Blight on Wheat.</title>
        <authorList>
            <person name="Baroncelli R."/>
            <person name="Zapparata A."/>
            <person name="Piaggeschi G."/>
            <person name="Sarrocco S."/>
            <person name="Vannacci G."/>
        </authorList>
    </citation>
    <scope>NUCLEOTIDE SEQUENCE [LARGE SCALE GENOMIC DNA]</scope>
    <source>
        <strain evidence="4 5">T6085</strain>
    </source>
</reference>
<dbReference type="SUPFAM" id="SSF54928">
    <property type="entry name" value="RNA-binding domain, RBD"/>
    <property type="match status" value="1"/>
</dbReference>
<comment type="caution">
    <text evidence="4">The sequence shown here is derived from an EMBL/GenBank/DDBJ whole genome shotgun (WGS) entry which is preliminary data.</text>
</comment>
<dbReference type="PROSITE" id="PS50102">
    <property type="entry name" value="RRM"/>
    <property type="match status" value="1"/>
</dbReference>
<evidence type="ECO:0000256" key="2">
    <source>
        <dbReference type="SAM" id="MobiDB-lite"/>
    </source>
</evidence>
<feature type="compositionally biased region" description="Basic and acidic residues" evidence="2">
    <location>
        <begin position="487"/>
        <end position="526"/>
    </location>
</feature>
<protein>
    <recommendedName>
        <fullName evidence="3">RRM domain-containing protein</fullName>
    </recommendedName>
</protein>
<dbReference type="Pfam" id="PF00076">
    <property type="entry name" value="RRM_1"/>
    <property type="match status" value="1"/>
</dbReference>
<dbReference type="Gene3D" id="3.30.70.330">
    <property type="match status" value="1"/>
</dbReference>
<dbReference type="PANTHER" id="PTHR23295">
    <property type="entry name" value="NUCLEAR RECEPTOR COACTIVATOR 5-RELATED"/>
    <property type="match status" value="1"/>
</dbReference>
<dbReference type="GO" id="GO:0003723">
    <property type="term" value="F:RNA binding"/>
    <property type="evidence" value="ECO:0007669"/>
    <property type="project" value="UniProtKB-UniRule"/>
</dbReference>
<feature type="compositionally biased region" description="Acidic residues" evidence="2">
    <location>
        <begin position="73"/>
        <end position="95"/>
    </location>
</feature>
<feature type="compositionally biased region" description="Low complexity" evidence="2">
    <location>
        <begin position="180"/>
        <end position="195"/>
    </location>
</feature>
<sequence length="902" mass="95609">MPEPEPELEAALQATANLSPVSPSPVHTAASLVVPALQQTVDTIDAMVAATAALPNGVADAPVVDPSLATAGEPDDVVDDDSFSDAYGEDTEEMAVEPPQQEMPDNNDDYAKTFDSPIGPEEGEEDQEPEHVSSVPRESNENPSLLSDHLTSRPSDVSHVAADSSASAPGAQNPSVSLLQPEAVPEPASAAPSQPGDAQAASIPPVVQPTLPGADPSKQESENSSSVDIQQLVADLTAAHPAEPKPGNPDPTPASASPANVPAASSNPFSPTSSAPSSNTTTTATTTTALPLSSSLPPRPPQPQVAPQSYASQHHPAGTNSNVSGNAGVPPAPGQPSSFAIAGAPGTSTEALGTLPPPPATAMNPSAAAASINPSYASNPPGYPVDRAHEAEYQHQWDQFMADERQYMSEAKWDRFPEGSRIFIGNLSSDKVSKRDVFDIFHRFGRLAQISLKSAYGFVQYHTVEEGHSALENLQGMEVKGRRIHLEISRLQDKSKKERNRSPERARGGRGEGGRRGEKYRDDNRSARNQSPRRNDYYGRNDRNDRNDRADRVDRTDSYSGRDRGYHDSGRGRGRSRSPGGYGRNEKDSYRRRSPSPYGRQRHEPELDLPRRYGADVPDVQIVMQPDVSPDFGTWVEGAFKAKGLRTNVMYLHPRFPKDQVIQRQAAEGVHGVVDLDLRAQSTAKIPVHSFDRSRGIHNVRFEQYVDLEPSTAAEVILRAKASGNASYGQPYGGAGGYPMQYAAQAPQPPHVAAYPGMPQPGSYPPQPAPAAPAAPSMPSAADIANLIGQVDNNTLQRLLSTIQAGSPGAMPGGLIHGGTKSAMPAANAPQVDIQAILGSLNGGAAAPLPPPPHQQHHGAHPQMQYGGPYGGQPAVVTQPAGTGDAAAQVQNIMAQLARYRQ</sequence>
<feature type="compositionally biased region" description="Pro residues" evidence="2">
    <location>
        <begin position="758"/>
        <end position="773"/>
    </location>
</feature>
<accession>A0A2P5A1N6</accession>
<dbReference type="SMART" id="SM00360">
    <property type="entry name" value="RRM"/>
    <property type="match status" value="1"/>
</dbReference>
<feature type="domain" description="RRM" evidence="3">
    <location>
        <begin position="420"/>
        <end position="491"/>
    </location>
</feature>
<keyword evidence="1" id="KW-0694">RNA-binding</keyword>
<feature type="region of interest" description="Disordered" evidence="2">
    <location>
        <begin position="65"/>
        <end position="366"/>
    </location>
</feature>
<dbReference type="GeneID" id="29990920"/>
<dbReference type="RefSeq" id="XP_018655954.1">
    <property type="nucleotide sequence ID" value="XM_018810837.1"/>
</dbReference>
<dbReference type="InterPro" id="IPR052600">
    <property type="entry name" value="Nuc_rcpt_coact/corep"/>
</dbReference>
<dbReference type="PANTHER" id="PTHR23295:SF6">
    <property type="entry name" value="NEOSIN, ISOFORM A"/>
    <property type="match status" value="1"/>
</dbReference>
<dbReference type="InterPro" id="IPR012677">
    <property type="entry name" value="Nucleotide-bd_a/b_plait_sf"/>
</dbReference>
<gene>
    <name evidence="4" type="ORF">TGAM01_v200890</name>
</gene>
<feature type="region of interest" description="Disordered" evidence="2">
    <location>
        <begin position="756"/>
        <end position="777"/>
    </location>
</feature>
<organism evidence="4 5">
    <name type="scientific">Trichoderma gamsii</name>
    <dbReference type="NCBI Taxonomy" id="398673"/>
    <lineage>
        <taxon>Eukaryota</taxon>
        <taxon>Fungi</taxon>
        <taxon>Dikarya</taxon>
        <taxon>Ascomycota</taxon>
        <taxon>Pezizomycotina</taxon>
        <taxon>Sordariomycetes</taxon>
        <taxon>Hypocreomycetidae</taxon>
        <taxon>Hypocreales</taxon>
        <taxon>Hypocreaceae</taxon>
        <taxon>Trichoderma</taxon>
    </lineage>
</organism>
<feature type="compositionally biased region" description="Low complexity" evidence="2">
    <location>
        <begin position="253"/>
        <end position="296"/>
    </location>
</feature>
<name>A0A2P5A1N6_9HYPO</name>
<evidence type="ECO:0000313" key="5">
    <source>
        <dbReference type="Proteomes" id="UP000054821"/>
    </source>
</evidence>
<feature type="region of interest" description="Disordered" evidence="2">
    <location>
        <begin position="487"/>
        <end position="612"/>
    </location>
</feature>
<evidence type="ECO:0000313" key="4">
    <source>
        <dbReference type="EMBL" id="PON30449.1"/>
    </source>
</evidence>
<dbReference type="InterPro" id="IPR000504">
    <property type="entry name" value="RRM_dom"/>
</dbReference>
<feature type="compositionally biased region" description="Basic and acidic residues" evidence="2">
    <location>
        <begin position="601"/>
        <end position="612"/>
    </location>
</feature>
<dbReference type="EMBL" id="JPDN02000002">
    <property type="protein sequence ID" value="PON30449.1"/>
    <property type="molecule type" value="Genomic_DNA"/>
</dbReference>
<dbReference type="AlphaFoldDB" id="A0A2P5A1N6"/>
<feature type="compositionally biased region" description="Basic and acidic residues" evidence="2">
    <location>
        <begin position="533"/>
        <end position="571"/>
    </location>
</feature>
<dbReference type="Proteomes" id="UP000054821">
    <property type="component" value="Unassembled WGS sequence"/>
</dbReference>
<feature type="region of interest" description="Disordered" evidence="2">
    <location>
        <begin position="845"/>
        <end position="867"/>
    </location>
</feature>
<keyword evidence="5" id="KW-1185">Reference proteome</keyword>
<feature type="compositionally biased region" description="Low complexity" evidence="2">
    <location>
        <begin position="155"/>
        <end position="168"/>
    </location>
</feature>
<evidence type="ECO:0000259" key="3">
    <source>
        <dbReference type="PROSITE" id="PS50102"/>
    </source>
</evidence>
<dbReference type="STRING" id="398673.A0A2P5A1N6"/>
<dbReference type="InterPro" id="IPR035979">
    <property type="entry name" value="RBD_domain_sf"/>
</dbReference>